<feature type="transmembrane region" description="Helical" evidence="6">
    <location>
        <begin position="63"/>
        <end position="88"/>
    </location>
</feature>
<dbReference type="Pfam" id="PF01226">
    <property type="entry name" value="Form_Nir_trans"/>
    <property type="match status" value="1"/>
</dbReference>
<proteinExistence type="inferred from homology"/>
<dbReference type="EMBL" id="CP061539">
    <property type="protein sequence ID" value="QNV37758.1"/>
    <property type="molecule type" value="Genomic_DNA"/>
</dbReference>
<sequence>MTTPINTPTPPEMVESTVSAMQAKASTSPLKTFLLALPGGGLIALGFAFFVNTQLGAADVPAGLIKLIGGMTFSVGLMMVVLTGAELFTSTTMSLSAKLAGRITWGQWIRHWVLSYVGNFVGAMLVVGLCYFGRLQDRNGGAWGEIVSKTAAAKVSYPWMEAFVLGIGANFFVCIAVFMAFSGRTTTDKILAVIGPITAFVALGLEHSVANMFMIPFGIILGDNPALTWSNFIFANLIPVTLGNIIGGGVAVGLFQWFIHQKLGAKPPQTDAVVSSKVAR</sequence>
<feature type="transmembrane region" description="Helical" evidence="6">
    <location>
        <begin position="193"/>
        <end position="221"/>
    </location>
</feature>
<protein>
    <submittedName>
        <fullName evidence="7">Formate/nitrite transporter family protein</fullName>
    </submittedName>
</protein>
<evidence type="ECO:0000256" key="6">
    <source>
        <dbReference type="SAM" id="Phobius"/>
    </source>
</evidence>
<dbReference type="Gene3D" id="1.20.1080.10">
    <property type="entry name" value="Glycerol uptake facilitator protein"/>
    <property type="match status" value="1"/>
</dbReference>
<keyword evidence="2 6" id="KW-0812">Transmembrane</keyword>
<dbReference type="GeneID" id="96622613"/>
<dbReference type="PROSITE" id="PS01005">
    <property type="entry name" value="FORMATE_NITRITE_TP_1"/>
    <property type="match status" value="1"/>
</dbReference>
<dbReference type="InterPro" id="IPR000292">
    <property type="entry name" value="For/NO2_transpt"/>
</dbReference>
<organism evidence="7 8">
    <name type="scientific">Rothia terrae</name>
    <dbReference type="NCBI Taxonomy" id="396015"/>
    <lineage>
        <taxon>Bacteria</taxon>
        <taxon>Bacillati</taxon>
        <taxon>Actinomycetota</taxon>
        <taxon>Actinomycetes</taxon>
        <taxon>Micrococcales</taxon>
        <taxon>Micrococcaceae</taxon>
        <taxon>Rothia</taxon>
    </lineage>
</organism>
<comment type="similarity">
    <text evidence="5">Belongs to the FNT transporter (TC 1.A.16) family.</text>
</comment>
<evidence type="ECO:0000313" key="7">
    <source>
        <dbReference type="EMBL" id="QNV37758.1"/>
    </source>
</evidence>
<feature type="transmembrane region" description="Helical" evidence="6">
    <location>
        <begin position="32"/>
        <end position="51"/>
    </location>
</feature>
<dbReference type="PANTHER" id="PTHR30520">
    <property type="entry name" value="FORMATE TRANSPORTER-RELATED"/>
    <property type="match status" value="1"/>
</dbReference>
<feature type="transmembrane region" description="Helical" evidence="6">
    <location>
        <begin position="162"/>
        <end position="181"/>
    </location>
</feature>
<feature type="transmembrane region" description="Helical" evidence="6">
    <location>
        <begin position="233"/>
        <end position="259"/>
    </location>
</feature>
<evidence type="ECO:0000313" key="8">
    <source>
        <dbReference type="Proteomes" id="UP000516404"/>
    </source>
</evidence>
<accession>A0A7H2BDL2</accession>
<evidence type="ECO:0000256" key="2">
    <source>
        <dbReference type="ARBA" id="ARBA00022692"/>
    </source>
</evidence>
<evidence type="ECO:0000256" key="1">
    <source>
        <dbReference type="ARBA" id="ARBA00004141"/>
    </source>
</evidence>
<reference evidence="7 8" key="1">
    <citation type="submission" date="2020-09" db="EMBL/GenBank/DDBJ databases">
        <title>Investigation of environmental microbes.</title>
        <authorList>
            <person name="Ou Y."/>
            <person name="Kang Q."/>
        </authorList>
    </citation>
    <scope>NUCLEOTIDE SEQUENCE [LARGE SCALE GENOMIC DNA]</scope>
    <source>
        <strain evidence="7 8">KJZ-14</strain>
    </source>
</reference>
<dbReference type="GO" id="GO:0005886">
    <property type="term" value="C:plasma membrane"/>
    <property type="evidence" value="ECO:0007669"/>
    <property type="project" value="TreeGrafter"/>
</dbReference>
<dbReference type="AlphaFoldDB" id="A0A7H2BDL2"/>
<name>A0A7H2BDL2_9MICC</name>
<dbReference type="RefSeq" id="WP_190724581.1">
    <property type="nucleotide sequence ID" value="NZ_CP061539.1"/>
</dbReference>
<evidence type="ECO:0000256" key="3">
    <source>
        <dbReference type="ARBA" id="ARBA00022989"/>
    </source>
</evidence>
<dbReference type="Proteomes" id="UP000516404">
    <property type="component" value="Chromosome"/>
</dbReference>
<feature type="transmembrane region" description="Helical" evidence="6">
    <location>
        <begin position="109"/>
        <end position="134"/>
    </location>
</feature>
<keyword evidence="3 6" id="KW-1133">Transmembrane helix</keyword>
<dbReference type="KEGG" id="rter:IDM49_00050"/>
<comment type="subcellular location">
    <subcellularLocation>
        <location evidence="1">Membrane</location>
        <topology evidence="1">Multi-pass membrane protein</topology>
    </subcellularLocation>
</comment>
<gene>
    <name evidence="7" type="ORF">IDM49_00050</name>
</gene>
<dbReference type="InterPro" id="IPR024002">
    <property type="entry name" value="For/NO2_transpt_CS"/>
</dbReference>
<dbReference type="PANTHER" id="PTHR30520:SF6">
    <property type="entry name" value="FORMATE_NITRATE FAMILY TRANSPORTER (EUROFUNG)"/>
    <property type="match status" value="1"/>
</dbReference>
<evidence type="ECO:0000256" key="4">
    <source>
        <dbReference type="ARBA" id="ARBA00023136"/>
    </source>
</evidence>
<dbReference type="NCBIfam" id="TIGR00790">
    <property type="entry name" value="fnt"/>
    <property type="match status" value="1"/>
</dbReference>
<evidence type="ECO:0000256" key="5">
    <source>
        <dbReference type="ARBA" id="ARBA00049660"/>
    </source>
</evidence>
<dbReference type="GO" id="GO:0015499">
    <property type="term" value="F:formate transmembrane transporter activity"/>
    <property type="evidence" value="ECO:0007669"/>
    <property type="project" value="TreeGrafter"/>
</dbReference>
<keyword evidence="8" id="KW-1185">Reference proteome</keyword>
<keyword evidence="4 6" id="KW-0472">Membrane</keyword>
<dbReference type="InterPro" id="IPR023271">
    <property type="entry name" value="Aquaporin-like"/>
</dbReference>